<protein>
    <submittedName>
        <fullName evidence="4">Unannotated protein</fullName>
    </submittedName>
</protein>
<evidence type="ECO:0000313" key="2">
    <source>
        <dbReference type="EMBL" id="CAB4723135.1"/>
    </source>
</evidence>
<dbReference type="AlphaFoldDB" id="A0A6J7DZ18"/>
<name>A0A6J7DZ18_9ZZZZ</name>
<evidence type="ECO:0000313" key="3">
    <source>
        <dbReference type="EMBL" id="CAB4808301.1"/>
    </source>
</evidence>
<evidence type="ECO:0000313" key="5">
    <source>
        <dbReference type="EMBL" id="CAB4911636.1"/>
    </source>
</evidence>
<sequence length="296" mass="32159">MSTSTLINTSIGRPITKFGISIYPVYKWGNGDSDLTVIRPNELVKIREMESPTVPTLVVENNNGVPVVLFAGETLEGGRQQRVLNQTVVLPPMSVTEIPVSCVEQGRWHGAQEFGGVGRMSPSNVRRSASRGMQHEVWNEVEQLLQSRAIRSNTMALGDFFGDVDVEADAKRREKIAKVASWGPLAGQTGIVVARGSQIQSVDLFGSQKFLDAMWPKMIESALGASVESTSVQSRRDSGDRVLKFLSRLSKTIDETPRKSSTGLGEHLRIENATLTGQALLLDGSLVHASAFPSAI</sequence>
<dbReference type="EMBL" id="CAEZYH010000052">
    <property type="protein sequence ID" value="CAB4723135.1"/>
    <property type="molecule type" value="Genomic_DNA"/>
</dbReference>
<evidence type="ECO:0000313" key="4">
    <source>
        <dbReference type="EMBL" id="CAB4873774.1"/>
    </source>
</evidence>
<dbReference type="EMBL" id="CAFBPS010000036">
    <property type="protein sequence ID" value="CAB5027238.1"/>
    <property type="molecule type" value="Genomic_DNA"/>
</dbReference>
<organism evidence="4">
    <name type="scientific">freshwater metagenome</name>
    <dbReference type="NCBI Taxonomy" id="449393"/>
    <lineage>
        <taxon>unclassified sequences</taxon>
        <taxon>metagenomes</taxon>
        <taxon>ecological metagenomes</taxon>
    </lineage>
</organism>
<evidence type="ECO:0000259" key="1">
    <source>
        <dbReference type="Pfam" id="PF20208"/>
    </source>
</evidence>
<proteinExistence type="predicted"/>
<accession>A0A6J7DZ18</accession>
<dbReference type="InterPro" id="IPR046699">
    <property type="entry name" value="ARPP-1"/>
</dbReference>
<gene>
    <name evidence="2" type="ORF">UFOPK2658_01190</name>
    <name evidence="3" type="ORF">UFOPK3004_01070</name>
    <name evidence="4" type="ORF">UFOPK3304_01154</name>
    <name evidence="5" type="ORF">UFOPK3494_01566</name>
    <name evidence="6" type="ORF">UFOPK4134_00662</name>
</gene>
<dbReference type="EMBL" id="CAFBLJ010000058">
    <property type="protein sequence ID" value="CAB4873774.1"/>
    <property type="molecule type" value="Genomic_DNA"/>
</dbReference>
<evidence type="ECO:0000313" key="6">
    <source>
        <dbReference type="EMBL" id="CAB5027238.1"/>
    </source>
</evidence>
<dbReference type="EMBL" id="CAFAAL010000093">
    <property type="protein sequence ID" value="CAB4808301.1"/>
    <property type="molecule type" value="Genomic_DNA"/>
</dbReference>
<dbReference type="EMBL" id="CAFBMF010000138">
    <property type="protein sequence ID" value="CAB4911636.1"/>
    <property type="molecule type" value="Genomic_DNA"/>
</dbReference>
<feature type="domain" description="ARG and Rhodanese-Phosphatase-superfamily-associated" evidence="1">
    <location>
        <begin position="10"/>
        <end position="292"/>
    </location>
</feature>
<dbReference type="Pfam" id="PF20208">
    <property type="entry name" value="ARPP-1"/>
    <property type="match status" value="1"/>
</dbReference>
<reference evidence="4" key="1">
    <citation type="submission" date="2020-05" db="EMBL/GenBank/DDBJ databases">
        <authorList>
            <person name="Chiriac C."/>
            <person name="Salcher M."/>
            <person name="Ghai R."/>
            <person name="Kavagutti S V."/>
        </authorList>
    </citation>
    <scope>NUCLEOTIDE SEQUENCE</scope>
</reference>